<protein>
    <submittedName>
        <fullName evidence="7">Acyl-CoA synthetase</fullName>
    </submittedName>
</protein>
<dbReference type="Proteomes" id="UP001236657">
    <property type="component" value="Chromosome"/>
</dbReference>
<dbReference type="Gene3D" id="3.40.50.12780">
    <property type="entry name" value="N-terminal domain of ligase-like"/>
    <property type="match status" value="1"/>
</dbReference>
<dbReference type="InterPro" id="IPR025110">
    <property type="entry name" value="AMP-bd_C"/>
</dbReference>
<dbReference type="PANTHER" id="PTHR43859">
    <property type="entry name" value="ACYL-ACTIVATING ENZYME"/>
    <property type="match status" value="1"/>
</dbReference>
<dbReference type="Pfam" id="PF00501">
    <property type="entry name" value="AMP-binding"/>
    <property type="match status" value="1"/>
</dbReference>
<keyword evidence="8" id="KW-1185">Reference proteome</keyword>
<accession>A0ABY9MW77</accession>
<gene>
    <name evidence="7" type="ORF">RCF98_05410</name>
</gene>
<evidence type="ECO:0000313" key="8">
    <source>
        <dbReference type="Proteomes" id="UP001236657"/>
    </source>
</evidence>
<evidence type="ECO:0000259" key="6">
    <source>
        <dbReference type="Pfam" id="PF13193"/>
    </source>
</evidence>
<dbReference type="InterPro" id="IPR020845">
    <property type="entry name" value="AMP-binding_CS"/>
</dbReference>
<organism evidence="7 8">
    <name type="scientific">Thiothrix lacustris</name>
    <dbReference type="NCBI Taxonomy" id="525917"/>
    <lineage>
        <taxon>Bacteria</taxon>
        <taxon>Pseudomonadati</taxon>
        <taxon>Pseudomonadota</taxon>
        <taxon>Gammaproteobacteria</taxon>
        <taxon>Thiotrichales</taxon>
        <taxon>Thiotrichaceae</taxon>
        <taxon>Thiothrix</taxon>
    </lineage>
</organism>
<evidence type="ECO:0000256" key="1">
    <source>
        <dbReference type="ARBA" id="ARBA00006432"/>
    </source>
</evidence>
<proteinExistence type="inferred from homology"/>
<feature type="domain" description="AMP-binding enzyme C-terminal" evidence="6">
    <location>
        <begin position="459"/>
        <end position="533"/>
    </location>
</feature>
<dbReference type="NCBIfam" id="NF006020">
    <property type="entry name" value="PRK08162.1"/>
    <property type="match status" value="1"/>
</dbReference>
<dbReference type="Pfam" id="PF13193">
    <property type="entry name" value="AMP-binding_C"/>
    <property type="match status" value="1"/>
</dbReference>
<dbReference type="InterPro" id="IPR045851">
    <property type="entry name" value="AMP-bd_C_sf"/>
</dbReference>
<keyword evidence="3" id="KW-0276">Fatty acid metabolism</keyword>
<reference evidence="7 8" key="1">
    <citation type="submission" date="2023-08" db="EMBL/GenBank/DDBJ databases">
        <title>New molecular markers tilS and rpoB for phylogenetic and monitoring studies of the genus Thiothrix biodiversity.</title>
        <authorList>
            <person name="Ravin N.V."/>
            <person name="Smolyakov D."/>
            <person name="Markov N.D."/>
            <person name="Beletsky A.V."/>
            <person name="Mardanov A.V."/>
            <person name="Rudenko T.S."/>
            <person name="Grabovich M.Y."/>
        </authorList>
    </citation>
    <scope>NUCLEOTIDE SEQUENCE [LARGE SCALE GENOMIC DNA]</scope>
    <source>
        <strain evidence="7 8">MK1</strain>
    </source>
</reference>
<sequence>MSEANIYNQHLGQVPANYAALSPLTFLERAASVFPNRTAVVHGEVRRTWAETYRRCCQLASALSQRGIGVGDTVSIICPNLPEHFEAHFGVPMVGAVLNSINTRLDAASVAFILRHAEAKILITEREMSPIVNKALSLLEDDKLPLPLVIDIDDPSFSGGALLGDVTYEQFIAAGDPEFAWQMPANEWDAISLNYTSGTTGDPKGVVYHHRGAHLNAVSNALSWGMPSGAVYLWTLPMFHCNGWCFPWTIAAIAGTNVCLRHVRADLILSLVKSEKVDHLCGAPIVLSMMLGAEDEQKAGIEHKVKVMTAGAPPPAAVIQGMEELGFDVTQVYGLTETYGPCVVSEWKHEWDDQSVEARARLKARQGVRVQLQDGLMVADPVTLEPVERDGETIGEIFMRGNIVMKGYLKNAKTTDAAFAGGWFHSGDLAVWHPDGYVEIKDRSKDIIISGGENISSIEIEDTLYRHPLIQDVAVVAKPDEKWGEVPCAFVNLVDGANLTENEVIAYCREHMARFKVPKKVVFVNLPRTSTGKVQKFILRQWAVDAK</sequence>
<evidence type="ECO:0000256" key="4">
    <source>
        <dbReference type="ARBA" id="ARBA00023098"/>
    </source>
</evidence>
<dbReference type="PROSITE" id="PS00455">
    <property type="entry name" value="AMP_BINDING"/>
    <property type="match status" value="1"/>
</dbReference>
<dbReference type="EMBL" id="CP133218">
    <property type="protein sequence ID" value="WML91775.1"/>
    <property type="molecule type" value="Genomic_DNA"/>
</dbReference>
<dbReference type="SUPFAM" id="SSF56801">
    <property type="entry name" value="Acetyl-CoA synthetase-like"/>
    <property type="match status" value="1"/>
</dbReference>
<dbReference type="CDD" id="cd12118">
    <property type="entry name" value="ttLC_FACS_AEE21_like"/>
    <property type="match status" value="1"/>
</dbReference>
<dbReference type="PANTHER" id="PTHR43859:SF4">
    <property type="entry name" value="BUTANOATE--COA LIGASE AAE1-RELATED"/>
    <property type="match status" value="1"/>
</dbReference>
<feature type="domain" description="AMP-dependent synthetase/ligase" evidence="5">
    <location>
        <begin position="27"/>
        <end position="409"/>
    </location>
</feature>
<dbReference type="InterPro" id="IPR042099">
    <property type="entry name" value="ANL_N_sf"/>
</dbReference>
<evidence type="ECO:0000259" key="5">
    <source>
        <dbReference type="Pfam" id="PF00501"/>
    </source>
</evidence>
<dbReference type="InterPro" id="IPR000873">
    <property type="entry name" value="AMP-dep_synth/lig_dom"/>
</dbReference>
<evidence type="ECO:0000256" key="2">
    <source>
        <dbReference type="ARBA" id="ARBA00022598"/>
    </source>
</evidence>
<evidence type="ECO:0000256" key="3">
    <source>
        <dbReference type="ARBA" id="ARBA00022832"/>
    </source>
</evidence>
<evidence type="ECO:0000313" key="7">
    <source>
        <dbReference type="EMBL" id="WML91775.1"/>
    </source>
</evidence>
<dbReference type="Gene3D" id="3.30.300.30">
    <property type="match status" value="1"/>
</dbReference>
<dbReference type="RefSeq" id="WP_308896689.1">
    <property type="nucleotide sequence ID" value="NZ_CP133218.1"/>
</dbReference>
<keyword evidence="4" id="KW-0443">Lipid metabolism</keyword>
<name>A0ABY9MW77_9GAMM</name>
<comment type="similarity">
    <text evidence="1">Belongs to the ATP-dependent AMP-binding enzyme family.</text>
</comment>
<keyword evidence="2" id="KW-0436">Ligase</keyword>